<dbReference type="EMBL" id="LQBQ01000023">
    <property type="protein sequence ID" value="KUJ77921.1"/>
    <property type="molecule type" value="Genomic_DNA"/>
</dbReference>
<reference evidence="1 2" key="1">
    <citation type="submission" date="2015-12" db="EMBL/GenBank/DDBJ databases">
        <authorList>
            <person name="Shamseldin A."/>
            <person name="Moawad H."/>
            <person name="Abd El-Rahim W.M."/>
            <person name="Sadowsky M.J."/>
        </authorList>
    </citation>
    <scope>NUCLEOTIDE SEQUENCE [LARGE SCALE GENOMIC DNA]</scope>
    <source>
        <strain evidence="1 2">ZGT118</strain>
    </source>
</reference>
<evidence type="ECO:0008006" key="3">
    <source>
        <dbReference type="Google" id="ProtNLM"/>
    </source>
</evidence>
<dbReference type="STRING" id="1685379.AVO45_08080"/>
<comment type="caution">
    <text evidence="1">The sequence shown here is derived from an EMBL/GenBank/DDBJ whole genome shotgun (WGS) entry which is preliminary data.</text>
</comment>
<proteinExistence type="predicted"/>
<gene>
    <name evidence="1" type="ORF">AVO45_08080</name>
</gene>
<dbReference type="Proteomes" id="UP000053791">
    <property type="component" value="Unassembled WGS sequence"/>
</dbReference>
<dbReference type="OrthoDB" id="7871110at2"/>
<keyword evidence="2" id="KW-1185">Reference proteome</keyword>
<name>A0A0X3TS98_9RHOB</name>
<evidence type="ECO:0000313" key="2">
    <source>
        <dbReference type="Proteomes" id="UP000053791"/>
    </source>
</evidence>
<dbReference type="AlphaFoldDB" id="A0A0X3TS98"/>
<protein>
    <recommendedName>
        <fullName evidence="3">LPS export ABC transporter periplasmic protein LptC</fullName>
    </recommendedName>
</protein>
<sequence length="199" mass="21456">MDSYSRMVQFLKVLLPLAAIVLLSTVFLLSRGIETDVTGPFSERDMDDRLKGQQITRPVYTGTTRKGDEIQVSASIARPGGAQAPTEASDFKGTIRFQNGRVMTLDSDLGSVRPDRGMATFTGNVVMTTADGMRLTTDVLNTALDEIKGDAPGTVHGTGPIGELTAGAMRFGAEKEDGPVHILFTDGVKLIYHPEKPER</sequence>
<accession>A0A0X3TS98</accession>
<evidence type="ECO:0000313" key="1">
    <source>
        <dbReference type="EMBL" id="KUJ77921.1"/>
    </source>
</evidence>
<organism evidence="1 2">
    <name type="scientific">Ruegeria marisrubri</name>
    <dbReference type="NCBI Taxonomy" id="1685379"/>
    <lineage>
        <taxon>Bacteria</taxon>
        <taxon>Pseudomonadati</taxon>
        <taxon>Pseudomonadota</taxon>
        <taxon>Alphaproteobacteria</taxon>
        <taxon>Rhodobacterales</taxon>
        <taxon>Roseobacteraceae</taxon>
        <taxon>Ruegeria</taxon>
    </lineage>
</organism>
<dbReference type="RefSeq" id="WP_068346929.1">
    <property type="nucleotide sequence ID" value="NZ_LQBQ01000023.1"/>
</dbReference>